<evidence type="ECO:0000256" key="1">
    <source>
        <dbReference type="SAM" id="MobiDB-lite"/>
    </source>
</evidence>
<name>A0A502DMX4_9MYCO</name>
<reference evidence="2 3" key="1">
    <citation type="journal article" date="2019" name="Environ. Microbiol.">
        <title>Species interactions and distinct microbial communities in high Arctic permafrost affected cryosols are associated with the CH4 and CO2 gas fluxes.</title>
        <authorList>
            <person name="Altshuler I."/>
            <person name="Hamel J."/>
            <person name="Turney S."/>
            <person name="Magnuson E."/>
            <person name="Levesque R."/>
            <person name="Greer C."/>
            <person name="Whyte L.G."/>
        </authorList>
    </citation>
    <scope>NUCLEOTIDE SEQUENCE [LARGE SCALE GENOMIC DNA]</scope>
    <source>
        <strain evidence="2 3">S5.20</strain>
    </source>
</reference>
<comment type="caution">
    <text evidence="2">The sequence shown here is derived from an EMBL/GenBank/DDBJ whole genome shotgun (WGS) entry which is preliminary data.</text>
</comment>
<dbReference type="OrthoDB" id="4641441at2"/>
<accession>A0A502DMX4</accession>
<evidence type="ECO:0000313" key="3">
    <source>
        <dbReference type="Proteomes" id="UP000320095"/>
    </source>
</evidence>
<feature type="region of interest" description="Disordered" evidence="1">
    <location>
        <begin position="178"/>
        <end position="216"/>
    </location>
</feature>
<protein>
    <recommendedName>
        <fullName evidence="4">Tetratricopeptide repeat protein</fullName>
    </recommendedName>
</protein>
<evidence type="ECO:0008006" key="4">
    <source>
        <dbReference type="Google" id="ProtNLM"/>
    </source>
</evidence>
<dbReference type="EMBL" id="RCZG01000027">
    <property type="protein sequence ID" value="TPG25541.1"/>
    <property type="molecule type" value="Genomic_DNA"/>
</dbReference>
<sequence length="235" mass="24578">MNRQRRRLLVLSAPVAMVVLLVVVKLWSVVIAGGSAASDFAERNSGALRGDVDTLDVLNVIEPAKALVAAGSLAVLEDRLEDADGLFAEALDRSDPARSCAIRIDLEFVRETLGDRSSTALDGASAASWYRRALAVVESAPQGCFRGSTDIDEQRRALLDAAAARLAAKLATAFAVPAAPPPPPVAPPPPPPPPPSSSNTRIDEGGPLRLNPDTGDPLERLQQILRDAAAAQNGG</sequence>
<keyword evidence="3" id="KW-1185">Reference proteome</keyword>
<evidence type="ECO:0000313" key="2">
    <source>
        <dbReference type="EMBL" id="TPG25541.1"/>
    </source>
</evidence>
<dbReference type="RefSeq" id="WP_140700105.1">
    <property type="nucleotide sequence ID" value="NZ_RCZG01000027.1"/>
</dbReference>
<organism evidence="2 3">
    <name type="scientific">Mycolicibacterium hodleri</name>
    <dbReference type="NCBI Taxonomy" id="49897"/>
    <lineage>
        <taxon>Bacteria</taxon>
        <taxon>Bacillati</taxon>
        <taxon>Actinomycetota</taxon>
        <taxon>Actinomycetes</taxon>
        <taxon>Mycobacteriales</taxon>
        <taxon>Mycobacteriaceae</taxon>
        <taxon>Mycolicibacterium</taxon>
    </lineage>
</organism>
<gene>
    <name evidence="2" type="ORF">EAH80_30520</name>
</gene>
<feature type="compositionally biased region" description="Pro residues" evidence="1">
    <location>
        <begin position="178"/>
        <end position="196"/>
    </location>
</feature>
<proteinExistence type="predicted"/>
<dbReference type="AlphaFoldDB" id="A0A502DMX4"/>
<dbReference type="Proteomes" id="UP000320095">
    <property type="component" value="Unassembled WGS sequence"/>
</dbReference>